<proteinExistence type="predicted"/>
<keyword evidence="2" id="KW-1185">Reference proteome</keyword>
<reference evidence="1 2" key="1">
    <citation type="submission" date="2016-04" db="EMBL/GenBank/DDBJ databases">
        <title>ATOL: Assembling a taxonomically balanced genome-scale reconstruction of the evolutionary history of the Enterobacteriaceae.</title>
        <authorList>
            <person name="Plunkett G.III."/>
            <person name="Neeno-Eckwall E.C."/>
            <person name="Glasner J.D."/>
            <person name="Perna N.T."/>
        </authorList>
    </citation>
    <scope>NUCLEOTIDE SEQUENCE [LARGE SCALE GENOMIC DNA]</scope>
    <source>
        <strain evidence="1 2">ATCC 12841</strain>
    </source>
</reference>
<evidence type="ECO:0000313" key="1">
    <source>
        <dbReference type="EMBL" id="OAT56544.1"/>
    </source>
</evidence>
<dbReference type="Proteomes" id="UP000078431">
    <property type="component" value="Unassembled WGS sequence"/>
</dbReference>
<name>A0AA91IMD6_9GAMM</name>
<accession>A0AA91IMD6</accession>
<dbReference type="RefSeq" id="WP_061554330.1">
    <property type="nucleotide sequence ID" value="NZ_LXEX01000077.1"/>
</dbReference>
<gene>
    <name evidence="1" type="ORF">M993_04770</name>
</gene>
<comment type="caution">
    <text evidence="1">The sequence shown here is derived from an EMBL/GenBank/DDBJ whole genome shotgun (WGS) entry which is preliminary data.</text>
</comment>
<organism evidence="1 2">
    <name type="scientific">Obesumbacterium proteus ATCC 12841</name>
    <dbReference type="NCBI Taxonomy" id="1354268"/>
    <lineage>
        <taxon>Bacteria</taxon>
        <taxon>Pseudomonadati</taxon>
        <taxon>Pseudomonadota</taxon>
        <taxon>Gammaproteobacteria</taxon>
        <taxon>Enterobacterales</taxon>
        <taxon>Hafniaceae</taxon>
        <taxon>Obesumbacterium</taxon>
    </lineage>
</organism>
<protein>
    <submittedName>
        <fullName evidence="1">Uncharacterized protein</fullName>
    </submittedName>
</protein>
<dbReference type="AlphaFoldDB" id="A0AA91IMD6"/>
<evidence type="ECO:0000313" key="2">
    <source>
        <dbReference type="Proteomes" id="UP000078431"/>
    </source>
</evidence>
<dbReference type="EMBL" id="LXEX01000077">
    <property type="protein sequence ID" value="OAT56544.1"/>
    <property type="molecule type" value="Genomic_DNA"/>
</dbReference>
<sequence length="111" mass="12494">MAKIDIFVKNLTRNPGGMVRGAELHYRIMSGEMVIHENVVFGKADEYHAIYIIEGVPIDSLKLFYGSNADYVTLSANEVKESATRINEYVAAMAAPIYTPIPCEREEYQPH</sequence>